<dbReference type="OrthoDB" id="9805629at2"/>
<dbReference type="PROSITE" id="PS00092">
    <property type="entry name" value="N6_MTASE"/>
    <property type="match status" value="1"/>
</dbReference>
<evidence type="ECO:0000256" key="4">
    <source>
        <dbReference type="ARBA" id="ARBA00022679"/>
    </source>
</evidence>
<keyword evidence="4 7" id="KW-0808">Transferase</keyword>
<evidence type="ECO:0000256" key="6">
    <source>
        <dbReference type="ARBA" id="ARBA00047942"/>
    </source>
</evidence>
<dbReference type="Gene3D" id="1.10.1020.10">
    <property type="entry name" value="Adenine-specific Methyltransferase, Domain 2"/>
    <property type="match status" value="1"/>
</dbReference>
<organism evidence="7 9">
    <name type="scientific">Pedobacter alluvionis</name>
    <dbReference type="NCBI Taxonomy" id="475253"/>
    <lineage>
        <taxon>Bacteria</taxon>
        <taxon>Pseudomonadati</taxon>
        <taxon>Bacteroidota</taxon>
        <taxon>Sphingobacteriia</taxon>
        <taxon>Sphingobacteriales</taxon>
        <taxon>Sphingobacteriaceae</taxon>
        <taxon>Pedobacter</taxon>
    </lineage>
</organism>
<dbReference type="SUPFAM" id="SSF53335">
    <property type="entry name" value="S-adenosyl-L-methionine-dependent methyltransferases"/>
    <property type="match status" value="1"/>
</dbReference>
<evidence type="ECO:0000256" key="1">
    <source>
        <dbReference type="ARBA" id="ARBA00006594"/>
    </source>
</evidence>
<dbReference type="GO" id="GO:0003676">
    <property type="term" value="F:nucleic acid binding"/>
    <property type="evidence" value="ECO:0007669"/>
    <property type="project" value="InterPro"/>
</dbReference>
<accession>A0A497Y8P4</accession>
<keyword evidence="5" id="KW-0949">S-adenosyl-L-methionine</keyword>
<evidence type="ECO:0000256" key="5">
    <source>
        <dbReference type="ARBA" id="ARBA00022691"/>
    </source>
</evidence>
<dbReference type="Proteomes" id="UP000297429">
    <property type="component" value="Unassembled WGS sequence"/>
</dbReference>
<evidence type="ECO:0000313" key="9">
    <source>
        <dbReference type="Proteomes" id="UP000273898"/>
    </source>
</evidence>
<reference evidence="7 9" key="1">
    <citation type="submission" date="2018-10" db="EMBL/GenBank/DDBJ databases">
        <title>Genomic Encyclopedia of Archaeal and Bacterial Type Strains, Phase II (KMG-II): from individual species to whole genera.</title>
        <authorList>
            <person name="Goeker M."/>
        </authorList>
    </citation>
    <scope>NUCLEOTIDE SEQUENCE [LARGE SCALE GENOMIC DNA]</scope>
    <source>
        <strain evidence="7 9">DSM 19624</strain>
    </source>
</reference>
<name>A0A497Y8P4_9SPHI</name>
<reference evidence="8 10" key="2">
    <citation type="submission" date="2019-03" db="EMBL/GenBank/DDBJ databases">
        <authorList>
            <person name="He R.-H."/>
        </authorList>
    </citation>
    <scope>NUCLEOTIDE SEQUENCE [LARGE SCALE GENOMIC DNA]</scope>
    <source>
        <strain evidence="8 10">DSM 19624</strain>
    </source>
</reference>
<gene>
    <name evidence="7" type="ORF">BCL90_2413</name>
    <name evidence="8" type="ORF">E3V97_05225</name>
</gene>
<keyword evidence="3 7" id="KW-0489">Methyltransferase</keyword>
<evidence type="ECO:0000313" key="8">
    <source>
        <dbReference type="EMBL" id="TFB33450.1"/>
    </source>
</evidence>
<evidence type="ECO:0000256" key="3">
    <source>
        <dbReference type="ARBA" id="ARBA00022603"/>
    </source>
</evidence>
<dbReference type="GO" id="GO:0009007">
    <property type="term" value="F:site-specific DNA-methyltransferase (adenine-specific) activity"/>
    <property type="evidence" value="ECO:0007669"/>
    <property type="project" value="UniProtKB-EC"/>
</dbReference>
<sequence length="346" mass="39985">MPVELPITRYSGSKRKLVEIIWNHLEARNLNFNSVLDIFGGTGIFSYYAKAKGKEVTYNDIFRFNCLIAQAIIGNNINPLTIENVLGLLEVRPDKIYNRFIEENFSGIYYPDDENRLIDIIVQNIDDLETNAQKASGFYLLFQACLIKRPYNLFHRKNLNLRTNFSGGGFGNKVTWEKTFEELFVKFSEELTKFNFEGVQDCNILNTTALNCNAVAELVYIDPPYFQESSHVTYHSKYHFLEGLANYDQIPEFIVEHKTNKEISINNNPEFENKKNFKDELRRLINLHENSIIVVSYRNNGIPSIEEISEIMQNVKNNVEVINLGSYNYALSRSNNVNEEVLIIGT</sequence>
<dbReference type="EMBL" id="RCCK01000011">
    <property type="protein sequence ID" value="RLJ77328.1"/>
    <property type="molecule type" value="Genomic_DNA"/>
</dbReference>
<dbReference type="InterPro" id="IPR002052">
    <property type="entry name" value="DNA_methylase_N6_adenine_CS"/>
</dbReference>
<dbReference type="CDD" id="cd02440">
    <property type="entry name" value="AdoMet_MTases"/>
    <property type="match status" value="1"/>
</dbReference>
<keyword evidence="10" id="KW-1185">Reference proteome</keyword>
<dbReference type="AlphaFoldDB" id="A0A497Y8P4"/>
<comment type="catalytic activity">
    <reaction evidence="6">
        <text>a 2'-deoxyadenosine in DNA + S-adenosyl-L-methionine = an N(6)-methyl-2'-deoxyadenosine in DNA + S-adenosyl-L-homocysteine + H(+)</text>
        <dbReference type="Rhea" id="RHEA:15197"/>
        <dbReference type="Rhea" id="RHEA-COMP:12418"/>
        <dbReference type="Rhea" id="RHEA-COMP:12419"/>
        <dbReference type="ChEBI" id="CHEBI:15378"/>
        <dbReference type="ChEBI" id="CHEBI:57856"/>
        <dbReference type="ChEBI" id="CHEBI:59789"/>
        <dbReference type="ChEBI" id="CHEBI:90615"/>
        <dbReference type="ChEBI" id="CHEBI:90616"/>
        <dbReference type="EC" id="2.1.1.72"/>
    </reaction>
</comment>
<evidence type="ECO:0000256" key="2">
    <source>
        <dbReference type="ARBA" id="ARBA00011900"/>
    </source>
</evidence>
<dbReference type="GO" id="GO:0032259">
    <property type="term" value="P:methylation"/>
    <property type="evidence" value="ECO:0007669"/>
    <property type="project" value="UniProtKB-KW"/>
</dbReference>
<dbReference type="Proteomes" id="UP000273898">
    <property type="component" value="Unassembled WGS sequence"/>
</dbReference>
<dbReference type="RefSeq" id="WP_121284086.1">
    <property type="nucleotide sequence ID" value="NZ_RCCK01000011.1"/>
</dbReference>
<evidence type="ECO:0000313" key="10">
    <source>
        <dbReference type="Proteomes" id="UP000297429"/>
    </source>
</evidence>
<dbReference type="PRINTS" id="PR00505">
    <property type="entry name" value="D12N6MTFRASE"/>
</dbReference>
<dbReference type="EMBL" id="SOPX01000001">
    <property type="protein sequence ID" value="TFB33450.1"/>
    <property type="molecule type" value="Genomic_DNA"/>
</dbReference>
<comment type="caution">
    <text evidence="7">The sequence shown here is derived from an EMBL/GenBank/DDBJ whole genome shotgun (WGS) entry which is preliminary data.</text>
</comment>
<dbReference type="InterPro" id="IPR023095">
    <property type="entry name" value="Ade_MeTrfase_dom_2"/>
</dbReference>
<dbReference type="InterPro" id="IPR029063">
    <property type="entry name" value="SAM-dependent_MTases_sf"/>
</dbReference>
<dbReference type="EC" id="2.1.1.72" evidence="2"/>
<dbReference type="Gene3D" id="3.40.50.150">
    <property type="entry name" value="Vaccinia Virus protein VP39"/>
    <property type="match status" value="1"/>
</dbReference>
<evidence type="ECO:0000313" key="7">
    <source>
        <dbReference type="EMBL" id="RLJ77328.1"/>
    </source>
</evidence>
<protein>
    <recommendedName>
        <fullName evidence="2">site-specific DNA-methyltransferase (adenine-specific)</fullName>
        <ecNumber evidence="2">2.1.1.72</ecNumber>
    </recommendedName>
</protein>
<proteinExistence type="inferred from homology"/>
<dbReference type="Pfam" id="PF02086">
    <property type="entry name" value="MethyltransfD12"/>
    <property type="match status" value="1"/>
</dbReference>
<dbReference type="GO" id="GO:0009307">
    <property type="term" value="P:DNA restriction-modification system"/>
    <property type="evidence" value="ECO:0007669"/>
    <property type="project" value="InterPro"/>
</dbReference>
<comment type="similarity">
    <text evidence="1">Belongs to the N(4)/N(6)-methyltransferase family.</text>
</comment>
<dbReference type="InterPro" id="IPR012327">
    <property type="entry name" value="MeTrfase_D12"/>
</dbReference>